<comment type="caution">
    <text evidence="1">The sequence shown here is derived from an EMBL/GenBank/DDBJ whole genome shotgun (WGS) entry which is preliminary data.</text>
</comment>
<organism evidence="1 2">
    <name type="scientific">Chromobacterium sinusclupearum</name>
    <dbReference type="NCBI Taxonomy" id="2077146"/>
    <lineage>
        <taxon>Bacteria</taxon>
        <taxon>Pseudomonadati</taxon>
        <taxon>Pseudomonadota</taxon>
        <taxon>Betaproteobacteria</taxon>
        <taxon>Neisseriales</taxon>
        <taxon>Chromobacteriaceae</taxon>
        <taxon>Chromobacterium</taxon>
    </lineage>
</organism>
<name>A0A2K4MU43_9NEIS</name>
<sequence length="224" mass="24023">MGLDQDLALLAKAEVEGFSAQLRSAQSSGVSKAEMAALSAQSRTAYGNYLNGLIDVAYKARARLELIDSITGVIGSVFDAVPRAAGAGDAFANAVTIRRYMSRAEADALLTSGKFAQGPRSFEQHKWFFTDGAVYDPKGGSGFDCELTVTVPRGVIPKIFDHASANPRGTTEAIRYKPGGAGSVEQAEPGAFGIHRYGLDEFSRILQSKNWSIRDLKSGQVRRQ</sequence>
<accession>A0A2K4MU43</accession>
<dbReference type="AlphaFoldDB" id="A0A2K4MU43"/>
<proteinExistence type="predicted"/>
<protein>
    <submittedName>
        <fullName evidence="1">Uncharacterized protein</fullName>
    </submittedName>
</protein>
<dbReference type="EMBL" id="PPTF01000002">
    <property type="protein sequence ID" value="POB00637.1"/>
    <property type="molecule type" value="Genomic_DNA"/>
</dbReference>
<evidence type="ECO:0000313" key="2">
    <source>
        <dbReference type="Proteomes" id="UP000236416"/>
    </source>
</evidence>
<dbReference type="Proteomes" id="UP000236416">
    <property type="component" value="Unassembled WGS sequence"/>
</dbReference>
<gene>
    <name evidence="1" type="ORF">C2134_00790</name>
</gene>
<keyword evidence="2" id="KW-1185">Reference proteome</keyword>
<evidence type="ECO:0000313" key="1">
    <source>
        <dbReference type="EMBL" id="POB00637.1"/>
    </source>
</evidence>
<reference evidence="1 2" key="1">
    <citation type="submission" date="2018-01" db="EMBL/GenBank/DDBJ databases">
        <title>Genomic Sequence of Chromobacterium MWU13-2610 from wild cranberry bogs within the Cape Cod National Seashore.</title>
        <authorList>
            <person name="O'Hara-Hanley K."/>
            <person name="Soby S."/>
            <person name="Harrison A."/>
        </authorList>
    </citation>
    <scope>NUCLEOTIDE SEQUENCE [LARGE SCALE GENOMIC DNA]</scope>
    <source>
        <strain evidence="1 2">MWU13-2610</strain>
    </source>
</reference>